<keyword evidence="6" id="KW-0723">Serine/threonine-protein kinase</keyword>
<dbReference type="Pfam" id="PF00139">
    <property type="entry name" value="Lectin_legB"/>
    <property type="match status" value="1"/>
</dbReference>
<dbReference type="Gramene" id="Kaladp0040s0500.1.v1.1">
    <property type="protein sequence ID" value="Kaladp0040s0500.1.v1.1.CDS.1"/>
    <property type="gene ID" value="Kaladp0040s0500.v1.1"/>
</dbReference>
<comment type="similarity">
    <text evidence="3">In the C-terminal section; belongs to the protein kinase superfamily. Ser/Thr protein kinase family.</text>
</comment>
<evidence type="ECO:0000256" key="9">
    <source>
        <dbReference type="ARBA" id="ARBA00022729"/>
    </source>
</evidence>
<evidence type="ECO:0000256" key="18">
    <source>
        <dbReference type="PROSITE-ProRule" id="PRU10141"/>
    </source>
</evidence>
<dbReference type="PROSITE" id="PS00108">
    <property type="entry name" value="PROTEIN_KINASE_ST"/>
    <property type="match status" value="1"/>
</dbReference>
<keyword evidence="23" id="KW-1185">Reference proteome</keyword>
<feature type="compositionally biased region" description="Low complexity" evidence="19">
    <location>
        <begin position="653"/>
        <end position="666"/>
    </location>
</feature>
<dbReference type="PROSITE" id="PS50011">
    <property type="entry name" value="PROTEIN_KINASE_DOM"/>
    <property type="match status" value="1"/>
</dbReference>
<feature type="signal peptide" evidence="20">
    <location>
        <begin position="1"/>
        <end position="16"/>
    </location>
</feature>
<dbReference type="InterPro" id="IPR013320">
    <property type="entry name" value="ConA-like_dom_sf"/>
</dbReference>
<dbReference type="SUPFAM" id="SSF56112">
    <property type="entry name" value="Protein kinase-like (PK-like)"/>
    <property type="match status" value="1"/>
</dbReference>
<evidence type="ECO:0000256" key="5">
    <source>
        <dbReference type="ARBA" id="ARBA00022475"/>
    </source>
</evidence>
<keyword evidence="10" id="KW-0430">Lectin</keyword>
<evidence type="ECO:0000256" key="4">
    <source>
        <dbReference type="ARBA" id="ARBA00012513"/>
    </source>
</evidence>
<dbReference type="PROSITE" id="PS00107">
    <property type="entry name" value="PROTEIN_KINASE_ATP"/>
    <property type="match status" value="1"/>
</dbReference>
<feature type="domain" description="Protein kinase" evidence="21">
    <location>
        <begin position="352"/>
        <end position="632"/>
    </location>
</feature>
<dbReference type="InterPro" id="IPR050528">
    <property type="entry name" value="L-type_Lectin-RKs"/>
</dbReference>
<evidence type="ECO:0000256" key="3">
    <source>
        <dbReference type="ARBA" id="ARBA00010217"/>
    </source>
</evidence>
<dbReference type="SMART" id="SM00220">
    <property type="entry name" value="S_TKc"/>
    <property type="match status" value="1"/>
</dbReference>
<keyword evidence="5" id="KW-1003">Cell membrane</keyword>
<keyword evidence="14" id="KW-1133">Transmembrane helix</keyword>
<evidence type="ECO:0000256" key="11">
    <source>
        <dbReference type="ARBA" id="ARBA00022741"/>
    </source>
</evidence>
<evidence type="ECO:0000256" key="20">
    <source>
        <dbReference type="SAM" id="SignalP"/>
    </source>
</evidence>
<dbReference type="GO" id="GO:0042742">
    <property type="term" value="P:defense response to bacterium"/>
    <property type="evidence" value="ECO:0007669"/>
    <property type="project" value="EnsemblPlants"/>
</dbReference>
<evidence type="ECO:0000259" key="21">
    <source>
        <dbReference type="PROSITE" id="PS50011"/>
    </source>
</evidence>
<keyword evidence="13 18" id="KW-0067">ATP-binding</keyword>
<evidence type="ECO:0000256" key="14">
    <source>
        <dbReference type="ARBA" id="ARBA00022989"/>
    </source>
</evidence>
<dbReference type="InterPro" id="IPR011009">
    <property type="entry name" value="Kinase-like_dom_sf"/>
</dbReference>
<evidence type="ECO:0000256" key="8">
    <source>
        <dbReference type="ARBA" id="ARBA00022692"/>
    </source>
</evidence>
<comment type="subcellular location">
    <subcellularLocation>
        <location evidence="1">Cell membrane</location>
        <topology evidence="1">Single-pass type I membrane protein</topology>
    </subcellularLocation>
</comment>
<evidence type="ECO:0000256" key="19">
    <source>
        <dbReference type="SAM" id="MobiDB-lite"/>
    </source>
</evidence>
<keyword evidence="15" id="KW-0472">Membrane</keyword>
<evidence type="ECO:0000256" key="12">
    <source>
        <dbReference type="ARBA" id="ARBA00022777"/>
    </source>
</evidence>
<dbReference type="Gene3D" id="2.60.120.200">
    <property type="match status" value="1"/>
</dbReference>
<evidence type="ECO:0000256" key="13">
    <source>
        <dbReference type="ARBA" id="ARBA00022840"/>
    </source>
</evidence>
<dbReference type="SUPFAM" id="SSF49899">
    <property type="entry name" value="Concanavalin A-like lectins/glucanases"/>
    <property type="match status" value="1"/>
</dbReference>
<dbReference type="InterPro" id="IPR001220">
    <property type="entry name" value="Legume_lectin_dom"/>
</dbReference>
<evidence type="ECO:0000313" key="22">
    <source>
        <dbReference type="EnsemblPlants" id="Kaladp0040s0500.1.v1.1.CDS.1"/>
    </source>
</evidence>
<organism evidence="22 23">
    <name type="scientific">Kalanchoe fedtschenkoi</name>
    <name type="common">Lavender scallops</name>
    <name type="synonym">South American air plant</name>
    <dbReference type="NCBI Taxonomy" id="63787"/>
    <lineage>
        <taxon>Eukaryota</taxon>
        <taxon>Viridiplantae</taxon>
        <taxon>Streptophyta</taxon>
        <taxon>Embryophyta</taxon>
        <taxon>Tracheophyta</taxon>
        <taxon>Spermatophyta</taxon>
        <taxon>Magnoliopsida</taxon>
        <taxon>eudicotyledons</taxon>
        <taxon>Gunneridae</taxon>
        <taxon>Pentapetalae</taxon>
        <taxon>Saxifragales</taxon>
        <taxon>Crassulaceae</taxon>
        <taxon>Kalanchoe</taxon>
    </lineage>
</organism>
<evidence type="ECO:0000256" key="16">
    <source>
        <dbReference type="ARBA" id="ARBA00023170"/>
    </source>
</evidence>
<keyword evidence="12" id="KW-0418">Kinase</keyword>
<evidence type="ECO:0000256" key="15">
    <source>
        <dbReference type="ARBA" id="ARBA00023136"/>
    </source>
</evidence>
<dbReference type="EnsemblPlants" id="Kaladp0040s0500.1.v1.1">
    <property type="protein sequence ID" value="Kaladp0040s0500.1.v1.1.CDS.1"/>
    <property type="gene ID" value="Kaladp0040s0500.v1.1"/>
</dbReference>
<dbReference type="Proteomes" id="UP000594263">
    <property type="component" value="Unplaced"/>
</dbReference>
<dbReference type="Gene3D" id="1.10.510.10">
    <property type="entry name" value="Transferase(Phosphotransferase) domain 1"/>
    <property type="match status" value="1"/>
</dbReference>
<proteinExistence type="inferred from homology"/>
<keyword evidence="9 20" id="KW-0732">Signal</keyword>
<evidence type="ECO:0000256" key="1">
    <source>
        <dbReference type="ARBA" id="ARBA00004251"/>
    </source>
</evidence>
<dbReference type="CDD" id="cd14066">
    <property type="entry name" value="STKc_IRAK"/>
    <property type="match status" value="1"/>
</dbReference>
<evidence type="ECO:0000256" key="6">
    <source>
        <dbReference type="ARBA" id="ARBA00022527"/>
    </source>
</evidence>
<keyword evidence="8" id="KW-0812">Transmembrane</keyword>
<dbReference type="InterPro" id="IPR017441">
    <property type="entry name" value="Protein_kinase_ATP_BS"/>
</dbReference>
<dbReference type="GO" id="GO:0002229">
    <property type="term" value="P:defense response to oomycetes"/>
    <property type="evidence" value="ECO:0007669"/>
    <property type="project" value="EnsemblPlants"/>
</dbReference>
<accession>A0A7N0ZW64</accession>
<dbReference type="GO" id="GO:0004674">
    <property type="term" value="F:protein serine/threonine kinase activity"/>
    <property type="evidence" value="ECO:0007669"/>
    <property type="project" value="UniProtKB-KW"/>
</dbReference>
<dbReference type="GO" id="GO:0030246">
    <property type="term" value="F:carbohydrate binding"/>
    <property type="evidence" value="ECO:0007669"/>
    <property type="project" value="UniProtKB-KW"/>
</dbReference>
<dbReference type="AlphaFoldDB" id="A0A7N0ZW64"/>
<dbReference type="PANTHER" id="PTHR27007">
    <property type="match status" value="1"/>
</dbReference>
<dbReference type="OMA" id="ATMVGCL"/>
<comment type="similarity">
    <text evidence="2">In the N-terminal section; belongs to the leguminous lectin family.</text>
</comment>
<keyword evidence="16" id="KW-0675">Receptor</keyword>
<sequence>MALFFSLLFLSLPALHFLGPATVNITLFGDARLRNDSVSLTKERNCSIPQSSSFSVGRALYSAPVRFLDLNSNAVASFSSSFSFTLTPSSPSCGFGDGLAFLITSNADSFIHFDGYLGLPYNAQDAYFAVEFDTNFDAALGDINGNHVGIDVNNVISFASVDGTASGADLKGMKELTAWIEYSHPMRTVQVWVGASFTKPSIPLLVAHIDLSKQFKEFMRVGFSASNGRGSAAHVVRRWRFKTTLSSSITKDTFSLDSADCFLCSPDDSGTKTAAGIFQDLHYWFHSGLKTLGFKGLIALTVSAFSVMAISCYFLFKSKLRSRVGLQDCAFRADNVPERLTLSEIKSATMSFCRKRVIGQGASATVYKGLLPSGELVAVKRFNHINCFDSFNNSFSHEFATMAEFLKHKNLVQLLGWCCEGGELVLVYEYMPSGSLDKLLHNNVGAVSVLSWEKRLRIILGVASALTYLHEECERQIIHRDVKACNIMLDADFNAKLGDFGLAEVYEHSTVNRQATLPAGTMGYLAPEYVYSGVPTEKTDVYSFGVVILEVATGRRPVDDDGTVVVDTVWEKWEKGKLMEAADVKLRGRFKTSEMERILIVGLLCVHPNFQSRPTIKDAAKIIKGEAAVPFLPKKKPTLRMGTSLLDDPADISSLDGGSSQGLDEGYMTPETHLS</sequence>
<dbReference type="EC" id="2.7.11.1" evidence="4"/>
<dbReference type="CDD" id="cd06899">
    <property type="entry name" value="lectin_legume_LecRK_Arcelin_ConA"/>
    <property type="match status" value="1"/>
</dbReference>
<dbReference type="InterPro" id="IPR008271">
    <property type="entry name" value="Ser/Thr_kinase_AS"/>
</dbReference>
<evidence type="ECO:0000256" key="2">
    <source>
        <dbReference type="ARBA" id="ARBA00008536"/>
    </source>
</evidence>
<keyword evidence="17" id="KW-0325">Glycoprotein</keyword>
<evidence type="ECO:0000256" key="17">
    <source>
        <dbReference type="ARBA" id="ARBA00023180"/>
    </source>
</evidence>
<name>A0A7N0ZW64_KALFE</name>
<evidence type="ECO:0000256" key="10">
    <source>
        <dbReference type="ARBA" id="ARBA00022734"/>
    </source>
</evidence>
<evidence type="ECO:0000313" key="23">
    <source>
        <dbReference type="Proteomes" id="UP000594263"/>
    </source>
</evidence>
<dbReference type="FunFam" id="1.10.510.10:FF:000342">
    <property type="entry name" value="L-type lectin-domain containing receptor kinase VIII.1"/>
    <property type="match status" value="1"/>
</dbReference>
<dbReference type="Gene3D" id="3.30.200.20">
    <property type="entry name" value="Phosphorylase Kinase, domain 1"/>
    <property type="match status" value="1"/>
</dbReference>
<dbReference type="GO" id="GO:0005524">
    <property type="term" value="F:ATP binding"/>
    <property type="evidence" value="ECO:0007669"/>
    <property type="project" value="UniProtKB-UniRule"/>
</dbReference>
<feature type="chain" id="PRO_5029774212" description="non-specific serine/threonine protein kinase" evidence="20">
    <location>
        <begin position="17"/>
        <end position="675"/>
    </location>
</feature>
<feature type="region of interest" description="Disordered" evidence="19">
    <location>
        <begin position="650"/>
        <end position="675"/>
    </location>
</feature>
<dbReference type="FunFam" id="3.30.200.20:FF:000810">
    <property type="entry name" value="L-type lectin-domain containing receptor kinase S.6"/>
    <property type="match status" value="1"/>
</dbReference>
<keyword evidence="11 18" id="KW-0547">Nucleotide-binding</keyword>
<keyword evidence="7" id="KW-0808">Transferase</keyword>
<evidence type="ECO:0000256" key="7">
    <source>
        <dbReference type="ARBA" id="ARBA00022679"/>
    </source>
</evidence>
<dbReference type="GO" id="GO:0005886">
    <property type="term" value="C:plasma membrane"/>
    <property type="evidence" value="ECO:0007669"/>
    <property type="project" value="UniProtKB-SubCell"/>
</dbReference>
<protein>
    <recommendedName>
        <fullName evidence="4">non-specific serine/threonine protein kinase</fullName>
        <ecNumber evidence="4">2.7.11.1</ecNumber>
    </recommendedName>
</protein>
<feature type="binding site" evidence="18">
    <location>
        <position position="380"/>
    </location>
    <ligand>
        <name>ATP</name>
        <dbReference type="ChEBI" id="CHEBI:30616"/>
    </ligand>
</feature>
<dbReference type="Pfam" id="PF00069">
    <property type="entry name" value="Pkinase"/>
    <property type="match status" value="1"/>
</dbReference>
<reference evidence="22" key="1">
    <citation type="submission" date="2021-01" db="UniProtKB">
        <authorList>
            <consortium name="EnsemblPlants"/>
        </authorList>
    </citation>
    <scope>IDENTIFICATION</scope>
</reference>
<dbReference type="InterPro" id="IPR000719">
    <property type="entry name" value="Prot_kinase_dom"/>
</dbReference>